<dbReference type="PANTHER" id="PTHR43496:SF1">
    <property type="entry name" value="POLYGALACTURONAN_RHAMNOGALACTURONAN TRANSPORT SYSTEM PERMEASE PROTEIN YTEP"/>
    <property type="match status" value="1"/>
</dbReference>
<organism evidence="8 9">
    <name type="scientific">Paenibacillus thalictri</name>
    <dbReference type="NCBI Taxonomy" id="2527873"/>
    <lineage>
        <taxon>Bacteria</taxon>
        <taxon>Bacillati</taxon>
        <taxon>Bacillota</taxon>
        <taxon>Bacilli</taxon>
        <taxon>Bacillales</taxon>
        <taxon>Paenibacillaceae</taxon>
        <taxon>Paenibacillus</taxon>
    </lineage>
</organism>
<dbReference type="GO" id="GO:0005886">
    <property type="term" value="C:plasma membrane"/>
    <property type="evidence" value="ECO:0007669"/>
    <property type="project" value="UniProtKB-SubCell"/>
</dbReference>
<keyword evidence="5 6" id="KW-0472">Membrane</keyword>
<dbReference type="InterPro" id="IPR035906">
    <property type="entry name" value="MetI-like_sf"/>
</dbReference>
<accession>A0A4Q9DNR0</accession>
<dbReference type="AlphaFoldDB" id="A0A4Q9DNR0"/>
<evidence type="ECO:0000256" key="3">
    <source>
        <dbReference type="ARBA" id="ARBA00022692"/>
    </source>
</evidence>
<feature type="transmembrane region" description="Helical" evidence="6">
    <location>
        <begin position="166"/>
        <end position="183"/>
    </location>
</feature>
<dbReference type="CDD" id="cd06261">
    <property type="entry name" value="TM_PBP2"/>
    <property type="match status" value="1"/>
</dbReference>
<evidence type="ECO:0000313" key="9">
    <source>
        <dbReference type="Proteomes" id="UP000293142"/>
    </source>
</evidence>
<evidence type="ECO:0000256" key="4">
    <source>
        <dbReference type="ARBA" id="ARBA00022989"/>
    </source>
</evidence>
<evidence type="ECO:0000256" key="2">
    <source>
        <dbReference type="ARBA" id="ARBA00022448"/>
    </source>
</evidence>
<gene>
    <name evidence="8" type="ORF">EYB31_22060</name>
</gene>
<keyword evidence="2 6" id="KW-0813">Transport</keyword>
<reference evidence="8 9" key="1">
    <citation type="submission" date="2019-02" db="EMBL/GenBank/DDBJ databases">
        <title>Paenibacillus sp. nov., isolated from surface-sterilized tissue of Thalictrum simplex L.</title>
        <authorList>
            <person name="Tuo L."/>
        </authorList>
    </citation>
    <scope>NUCLEOTIDE SEQUENCE [LARGE SCALE GENOMIC DNA]</scope>
    <source>
        <strain evidence="8 9">N2SHLJ1</strain>
    </source>
</reference>
<feature type="transmembrane region" description="Helical" evidence="6">
    <location>
        <begin position="234"/>
        <end position="252"/>
    </location>
</feature>
<dbReference type="OrthoDB" id="9785836at2"/>
<evidence type="ECO:0000256" key="6">
    <source>
        <dbReference type="RuleBase" id="RU363032"/>
    </source>
</evidence>
<comment type="caution">
    <text evidence="8">The sequence shown here is derived from an EMBL/GenBank/DDBJ whole genome shotgun (WGS) entry which is preliminary data.</text>
</comment>
<sequence>MEVMSADKTALAVKAPKSKFAGTQIIGSYFYKHIDLYVMLIPGLLWVVIFKFIPLYGLTIAFKNFQLFLGDGIADAIYKSQWVGLAHFESLFISPDFGRALRNTVLISVYKIIFLFPLPVLLALLLNELRSAIFKKSIQTFIYLPHFLSWIVVFGVFYVFMGNEGMINQLLGALGLPPVMFFTDNAVFRSVLVISDGWKEVGWGTIIYLATIASIDTEQYEAAEMDGAGRFIKMFYITLPAMIPIISLMLILRLGNMLEAGFGQVLAMYNPAVYESADIIQTYVYRIGLGQMNFSQATALGLFESVIGLFLVVSGNYLCRALVGRSIW</sequence>
<proteinExistence type="inferred from homology"/>
<evidence type="ECO:0000313" key="8">
    <source>
        <dbReference type="EMBL" id="TBL75682.1"/>
    </source>
</evidence>
<evidence type="ECO:0000259" key="7">
    <source>
        <dbReference type="PROSITE" id="PS50928"/>
    </source>
</evidence>
<dbReference type="Proteomes" id="UP000293142">
    <property type="component" value="Unassembled WGS sequence"/>
</dbReference>
<dbReference type="Gene3D" id="1.10.3720.10">
    <property type="entry name" value="MetI-like"/>
    <property type="match status" value="1"/>
</dbReference>
<comment type="similarity">
    <text evidence="6">Belongs to the binding-protein-dependent transport system permease family.</text>
</comment>
<dbReference type="Pfam" id="PF00528">
    <property type="entry name" value="BPD_transp_1"/>
    <property type="match status" value="1"/>
</dbReference>
<feature type="domain" description="ABC transmembrane type-1" evidence="7">
    <location>
        <begin position="101"/>
        <end position="315"/>
    </location>
</feature>
<keyword evidence="3 6" id="KW-0812">Transmembrane</keyword>
<dbReference type="EMBL" id="SIRE01000016">
    <property type="protein sequence ID" value="TBL75682.1"/>
    <property type="molecule type" value="Genomic_DNA"/>
</dbReference>
<comment type="subcellular location">
    <subcellularLocation>
        <location evidence="6">Cell membrane</location>
        <topology evidence="6">Multi-pass membrane protein</topology>
    </subcellularLocation>
    <subcellularLocation>
        <location evidence="1">Membrane</location>
        <topology evidence="1">Multi-pass membrane protein</topology>
    </subcellularLocation>
</comment>
<feature type="transmembrane region" description="Helical" evidence="6">
    <location>
        <begin position="36"/>
        <end position="62"/>
    </location>
</feature>
<dbReference type="SUPFAM" id="SSF161098">
    <property type="entry name" value="MetI-like"/>
    <property type="match status" value="1"/>
</dbReference>
<protein>
    <submittedName>
        <fullName evidence="8">Sugar ABC transporter permease</fullName>
    </submittedName>
</protein>
<dbReference type="InterPro" id="IPR000515">
    <property type="entry name" value="MetI-like"/>
</dbReference>
<feature type="transmembrane region" description="Helical" evidence="6">
    <location>
        <begin position="299"/>
        <end position="319"/>
    </location>
</feature>
<dbReference type="GO" id="GO:0055085">
    <property type="term" value="P:transmembrane transport"/>
    <property type="evidence" value="ECO:0007669"/>
    <property type="project" value="InterPro"/>
</dbReference>
<keyword evidence="4 6" id="KW-1133">Transmembrane helix</keyword>
<keyword evidence="9" id="KW-1185">Reference proteome</keyword>
<evidence type="ECO:0000256" key="1">
    <source>
        <dbReference type="ARBA" id="ARBA00004141"/>
    </source>
</evidence>
<dbReference type="PANTHER" id="PTHR43496">
    <property type="entry name" value="PROTEIN LPLB"/>
    <property type="match status" value="1"/>
</dbReference>
<feature type="transmembrane region" description="Helical" evidence="6">
    <location>
        <begin position="105"/>
        <end position="126"/>
    </location>
</feature>
<name>A0A4Q9DNR0_9BACL</name>
<feature type="transmembrane region" description="Helical" evidence="6">
    <location>
        <begin position="138"/>
        <end position="160"/>
    </location>
</feature>
<dbReference type="PROSITE" id="PS50928">
    <property type="entry name" value="ABC_TM1"/>
    <property type="match status" value="1"/>
</dbReference>
<evidence type="ECO:0000256" key="5">
    <source>
        <dbReference type="ARBA" id="ARBA00023136"/>
    </source>
</evidence>